<gene>
    <name evidence="1" type="ORF">SDC9_127744</name>
</gene>
<evidence type="ECO:0000313" key="1">
    <source>
        <dbReference type="EMBL" id="MPM80694.1"/>
    </source>
</evidence>
<dbReference type="AlphaFoldDB" id="A0A645CUX4"/>
<organism evidence="1">
    <name type="scientific">bioreactor metagenome</name>
    <dbReference type="NCBI Taxonomy" id="1076179"/>
    <lineage>
        <taxon>unclassified sequences</taxon>
        <taxon>metagenomes</taxon>
        <taxon>ecological metagenomes</taxon>
    </lineage>
</organism>
<name>A0A645CUX4_9ZZZZ</name>
<sequence>MAERSHCHAGISQHAIHQSLYIPGAYQRFIALQIDIDVCGDLSHPLSQAVRAGRMILRGHHPATAKCLHGLRHAIIIGCHQHGLYTCNLARALVHMLNHGFARNISQGLSGQAGGAIAGRNHNGYCCTCASTAPGTSVRSGLRQSMLHIQ</sequence>
<protein>
    <submittedName>
        <fullName evidence="1">Uncharacterized protein</fullName>
    </submittedName>
</protein>
<comment type="caution">
    <text evidence="1">The sequence shown here is derived from an EMBL/GenBank/DDBJ whole genome shotgun (WGS) entry which is preliminary data.</text>
</comment>
<proteinExistence type="predicted"/>
<accession>A0A645CUX4</accession>
<reference evidence="1" key="1">
    <citation type="submission" date="2019-08" db="EMBL/GenBank/DDBJ databases">
        <authorList>
            <person name="Kucharzyk K."/>
            <person name="Murdoch R.W."/>
            <person name="Higgins S."/>
            <person name="Loffler F."/>
        </authorList>
    </citation>
    <scope>NUCLEOTIDE SEQUENCE</scope>
</reference>
<dbReference type="EMBL" id="VSSQ01030243">
    <property type="protein sequence ID" value="MPM80694.1"/>
    <property type="molecule type" value="Genomic_DNA"/>
</dbReference>